<feature type="compositionally biased region" description="Polar residues" evidence="1">
    <location>
        <begin position="36"/>
        <end position="57"/>
    </location>
</feature>
<organism evidence="2 3">
    <name type="scientific">Stephania cephalantha</name>
    <dbReference type="NCBI Taxonomy" id="152367"/>
    <lineage>
        <taxon>Eukaryota</taxon>
        <taxon>Viridiplantae</taxon>
        <taxon>Streptophyta</taxon>
        <taxon>Embryophyta</taxon>
        <taxon>Tracheophyta</taxon>
        <taxon>Spermatophyta</taxon>
        <taxon>Magnoliopsida</taxon>
        <taxon>Ranunculales</taxon>
        <taxon>Menispermaceae</taxon>
        <taxon>Menispermoideae</taxon>
        <taxon>Cissampelideae</taxon>
        <taxon>Stephania</taxon>
    </lineage>
</organism>
<keyword evidence="3" id="KW-1185">Reference proteome</keyword>
<feature type="compositionally biased region" description="Polar residues" evidence="1">
    <location>
        <begin position="1"/>
        <end position="19"/>
    </location>
</feature>
<dbReference type="EMBL" id="JBBNAG010000004">
    <property type="protein sequence ID" value="KAK9140189.1"/>
    <property type="molecule type" value="Genomic_DNA"/>
</dbReference>
<sequence length="76" mass="8607">MIATNEMTLQRYHSMSDSGYDSHLEDSRKNVDIPSLQLQFPTGTYNPDDSYVFQSSTKMDEDDEAGNEFTSGHSHV</sequence>
<evidence type="ECO:0000313" key="3">
    <source>
        <dbReference type="Proteomes" id="UP001419268"/>
    </source>
</evidence>
<name>A0AAP0JUN0_9MAGN</name>
<accession>A0AAP0JUN0</accession>
<dbReference type="Proteomes" id="UP001419268">
    <property type="component" value="Unassembled WGS sequence"/>
</dbReference>
<dbReference type="AlphaFoldDB" id="A0AAP0JUN0"/>
<reference evidence="2 3" key="1">
    <citation type="submission" date="2024-01" db="EMBL/GenBank/DDBJ databases">
        <title>Genome assemblies of Stephania.</title>
        <authorList>
            <person name="Yang L."/>
        </authorList>
    </citation>
    <scope>NUCLEOTIDE SEQUENCE [LARGE SCALE GENOMIC DNA]</scope>
    <source>
        <strain evidence="2">JXDWG</strain>
        <tissue evidence="2">Leaf</tissue>
    </source>
</reference>
<feature type="compositionally biased region" description="Basic and acidic residues" evidence="1">
    <location>
        <begin position="20"/>
        <end position="31"/>
    </location>
</feature>
<evidence type="ECO:0000256" key="1">
    <source>
        <dbReference type="SAM" id="MobiDB-lite"/>
    </source>
</evidence>
<protein>
    <submittedName>
        <fullName evidence="2">Uncharacterized protein</fullName>
    </submittedName>
</protein>
<feature type="region of interest" description="Disordered" evidence="1">
    <location>
        <begin position="1"/>
        <end position="76"/>
    </location>
</feature>
<proteinExistence type="predicted"/>
<evidence type="ECO:0000313" key="2">
    <source>
        <dbReference type="EMBL" id="KAK9140189.1"/>
    </source>
</evidence>
<gene>
    <name evidence="2" type="ORF">Scep_009870</name>
</gene>
<comment type="caution">
    <text evidence="2">The sequence shown here is derived from an EMBL/GenBank/DDBJ whole genome shotgun (WGS) entry which is preliminary data.</text>
</comment>